<keyword evidence="2" id="KW-0812">Transmembrane</keyword>
<accession>A0A9P9X9J0</accession>
<evidence type="ECO:0000256" key="2">
    <source>
        <dbReference type="SAM" id="Phobius"/>
    </source>
</evidence>
<feature type="transmembrane region" description="Helical" evidence="2">
    <location>
        <begin position="134"/>
        <end position="154"/>
    </location>
</feature>
<dbReference type="PANTHER" id="PTHR35041:SF6">
    <property type="entry name" value="FORMYLMETHIONINE DEFORMYLASE-LIKE PROTEIN-RELATED"/>
    <property type="match status" value="1"/>
</dbReference>
<feature type="transmembrane region" description="Helical" evidence="2">
    <location>
        <begin position="197"/>
        <end position="218"/>
    </location>
</feature>
<organism evidence="3 4">
    <name type="scientific">Colletotrichum abscissum</name>
    <dbReference type="NCBI Taxonomy" id="1671311"/>
    <lineage>
        <taxon>Eukaryota</taxon>
        <taxon>Fungi</taxon>
        <taxon>Dikarya</taxon>
        <taxon>Ascomycota</taxon>
        <taxon>Pezizomycotina</taxon>
        <taxon>Sordariomycetes</taxon>
        <taxon>Hypocreomycetidae</taxon>
        <taxon>Glomerellales</taxon>
        <taxon>Glomerellaceae</taxon>
        <taxon>Colletotrichum</taxon>
        <taxon>Colletotrichum acutatum species complex</taxon>
    </lineage>
</organism>
<feature type="transmembrane region" description="Helical" evidence="2">
    <location>
        <begin position="89"/>
        <end position="114"/>
    </location>
</feature>
<comment type="caution">
    <text evidence="3">The sequence shown here is derived from an EMBL/GenBank/DDBJ whole genome shotgun (WGS) entry which is preliminary data.</text>
</comment>
<sequence length="668" mass="73828">MTSIANTNTMTRATDQAASLSPRTSANLSSNTAYSVSLADSEDEEPPVPAGTRSANNNTGPEYVEMLPAAEKGSSKVKLKGRRRSSGRVVWQMIAFYVLGIALGFMATHMAFFILLDGQPVATSGFSQNLQAALANFLAIAVEICLLSGIAVAYDQTLWRLLRRKALRAYTIDKLVTLVLSPWNLFRSDLLTSAPELWLIAFLCFMIPVTVVFPPGALTVEFENAVLPVTLTNVPTLDISDWGNGSARDFMRLSLMEPDNDLVYVDEIRPNLRQTASLVISLGEPVHFASPCSGPCTYNLVFDGPKFDCNQPKPTKQKYPTLNPCTRDVFYTENGAYSNQSFVYNNTLVITWDTIKGGQCVPDGRRTMDCTMELATYNFTISDSQNGTREIETEILKTSPIWTDEAPVQKEFATYFFDYRYETAYDSPINQQELTRNFTRAQAFAIRKAAVDAMVGGVFLYRDERYGVELPWIKPGPGSLAAGSPYIGLEDKFNPTLDISPQSIERYLQDVVISTVSLNQMSAGPLWVNSQPVEALAGANIYSFSEPWQFYAPYVSCLVVTLTVYILGWRALHRNGCSAGNSFLQFVVTTSTSSRLHELGKPCGIGGSESFSKELKDVKLRFGIKRTTSDVESGNGDERVVVLGTESEIESLRARHLRPHRDVSAFPT</sequence>
<dbReference type="AlphaFoldDB" id="A0A9P9X9J0"/>
<proteinExistence type="predicted"/>
<name>A0A9P9X9J0_9PEZI</name>
<feature type="region of interest" description="Disordered" evidence="1">
    <location>
        <begin position="1"/>
        <end position="62"/>
    </location>
</feature>
<evidence type="ECO:0000313" key="4">
    <source>
        <dbReference type="Proteomes" id="UP001056436"/>
    </source>
</evidence>
<dbReference type="Proteomes" id="UP001056436">
    <property type="component" value="Unassembled WGS sequence"/>
</dbReference>
<protein>
    <submittedName>
        <fullName evidence="3">Uncharacterized protein</fullName>
    </submittedName>
</protein>
<gene>
    <name evidence="3" type="ORF">CABS02_09704</name>
</gene>
<evidence type="ECO:0000313" key="3">
    <source>
        <dbReference type="EMBL" id="KAI3544596.1"/>
    </source>
</evidence>
<dbReference type="EMBL" id="SDAQ01000066">
    <property type="protein sequence ID" value="KAI3544596.1"/>
    <property type="molecule type" value="Genomic_DNA"/>
</dbReference>
<keyword evidence="4" id="KW-1185">Reference proteome</keyword>
<dbReference type="PANTHER" id="PTHR35041">
    <property type="entry name" value="MEDIATOR OF RNA POLYMERASE II TRANSCRIPTION SUBUNIT 1"/>
    <property type="match status" value="1"/>
</dbReference>
<feature type="compositionally biased region" description="Polar residues" evidence="1">
    <location>
        <begin position="1"/>
        <end position="35"/>
    </location>
</feature>
<keyword evidence="2" id="KW-1133">Transmembrane helix</keyword>
<evidence type="ECO:0000256" key="1">
    <source>
        <dbReference type="SAM" id="MobiDB-lite"/>
    </source>
</evidence>
<dbReference type="OrthoDB" id="5322539at2759"/>
<keyword evidence="2" id="KW-0472">Membrane</keyword>
<reference evidence="3" key="1">
    <citation type="submission" date="2019-01" db="EMBL/GenBank/DDBJ databases">
        <title>Colletotrichum abscissum LGMF1257.</title>
        <authorList>
            <person name="Baroncelli R."/>
        </authorList>
    </citation>
    <scope>NUCLEOTIDE SEQUENCE</scope>
    <source>
        <strain evidence="3">Ca142</strain>
    </source>
</reference>